<evidence type="ECO:0000256" key="2">
    <source>
        <dbReference type="SAM" id="SignalP"/>
    </source>
</evidence>
<feature type="signal peptide" evidence="2">
    <location>
        <begin position="1"/>
        <end position="21"/>
    </location>
</feature>
<keyword evidence="2" id="KW-0732">Signal</keyword>
<gene>
    <name evidence="3" type="ORF">WMO62_14460</name>
</gene>
<name>A0ABV1I492_9FIRM</name>
<feature type="chain" id="PRO_5046356903" evidence="2">
    <location>
        <begin position="22"/>
        <end position="117"/>
    </location>
</feature>
<evidence type="ECO:0000313" key="4">
    <source>
        <dbReference type="Proteomes" id="UP001470288"/>
    </source>
</evidence>
<proteinExistence type="predicted"/>
<feature type="region of interest" description="Disordered" evidence="1">
    <location>
        <begin position="31"/>
        <end position="83"/>
    </location>
</feature>
<protein>
    <submittedName>
        <fullName evidence="3">Uncharacterized protein</fullName>
    </submittedName>
</protein>
<comment type="caution">
    <text evidence="3">The sequence shown here is derived from an EMBL/GenBank/DDBJ whole genome shotgun (WGS) entry which is preliminary data.</text>
</comment>
<evidence type="ECO:0000256" key="1">
    <source>
        <dbReference type="SAM" id="MobiDB-lite"/>
    </source>
</evidence>
<organism evidence="3 4">
    <name type="scientific">Hominiventricola aquisgranensis</name>
    <dbReference type="NCBI Taxonomy" id="3133164"/>
    <lineage>
        <taxon>Bacteria</taxon>
        <taxon>Bacillati</taxon>
        <taxon>Bacillota</taxon>
        <taxon>Clostridia</taxon>
        <taxon>Lachnospirales</taxon>
        <taxon>Lachnospiraceae</taxon>
        <taxon>Hominiventricola</taxon>
    </lineage>
</organism>
<feature type="compositionally biased region" description="Polar residues" evidence="1">
    <location>
        <begin position="31"/>
        <end position="57"/>
    </location>
</feature>
<sequence>MKNKSLLMISVIMVCSLTACGQQETGIMTKTGNSTEQVVASGDNSELATAEDNNMEQTEAKEQEVVQLTDEPSMDDSSSSTENSRIRIIGRMSKNWLIKGVMRLRSIYWQMVAIWIA</sequence>
<accession>A0ABV1I492</accession>
<dbReference type="Proteomes" id="UP001470288">
    <property type="component" value="Unassembled WGS sequence"/>
</dbReference>
<dbReference type="RefSeq" id="WP_349145106.1">
    <property type="nucleotide sequence ID" value="NZ_JBBMFC010000038.1"/>
</dbReference>
<keyword evidence="4" id="KW-1185">Reference proteome</keyword>
<reference evidence="3 4" key="1">
    <citation type="submission" date="2024-03" db="EMBL/GenBank/DDBJ databases">
        <title>Human intestinal bacterial collection.</title>
        <authorList>
            <person name="Pauvert C."/>
            <person name="Hitch T.C.A."/>
            <person name="Clavel T."/>
        </authorList>
    </citation>
    <scope>NUCLEOTIDE SEQUENCE [LARGE SCALE GENOMIC DNA]</scope>
    <source>
        <strain evidence="3 4">CLA-AA-H78B</strain>
    </source>
</reference>
<evidence type="ECO:0000313" key="3">
    <source>
        <dbReference type="EMBL" id="MEQ2580013.1"/>
    </source>
</evidence>
<dbReference type="EMBL" id="JBBMFC010000038">
    <property type="protein sequence ID" value="MEQ2580013.1"/>
    <property type="molecule type" value="Genomic_DNA"/>
</dbReference>
<dbReference type="PROSITE" id="PS51257">
    <property type="entry name" value="PROKAR_LIPOPROTEIN"/>
    <property type="match status" value="1"/>
</dbReference>